<keyword evidence="1" id="KW-0472">Membrane</keyword>
<dbReference type="EMBL" id="QKYT01000099">
    <property type="protein sequence ID" value="RIA93678.1"/>
    <property type="molecule type" value="Genomic_DNA"/>
</dbReference>
<dbReference type="InterPro" id="IPR040410">
    <property type="entry name" value="UPF0658_Golgi"/>
</dbReference>
<dbReference type="OrthoDB" id="2448307at2759"/>
<reference evidence="2 3" key="1">
    <citation type="submission" date="2018-06" db="EMBL/GenBank/DDBJ databases">
        <title>Comparative genomics reveals the genomic features of Rhizophagus irregularis, R. cerebriforme, R. diaphanum and Gigaspora rosea, and their symbiotic lifestyle signature.</title>
        <authorList>
            <person name="Morin E."/>
            <person name="San Clemente H."/>
            <person name="Chen E.C.H."/>
            <person name="De La Providencia I."/>
            <person name="Hainaut M."/>
            <person name="Kuo A."/>
            <person name="Kohler A."/>
            <person name="Murat C."/>
            <person name="Tang N."/>
            <person name="Roy S."/>
            <person name="Loubradou J."/>
            <person name="Henrissat B."/>
            <person name="Grigoriev I.V."/>
            <person name="Corradi N."/>
            <person name="Roux C."/>
            <person name="Martin F.M."/>
        </authorList>
    </citation>
    <scope>NUCLEOTIDE SEQUENCE [LARGE SCALE GENOMIC DNA]</scope>
    <source>
        <strain evidence="2 3">DAOM 227022</strain>
    </source>
</reference>
<gene>
    <name evidence="2" type="ORF">C1645_803935</name>
</gene>
<name>A0A397T5Y7_9GLOM</name>
<comment type="caution">
    <text evidence="2">The sequence shown here is derived from an EMBL/GenBank/DDBJ whole genome shotgun (WGS) entry which is preliminary data.</text>
</comment>
<evidence type="ECO:0000313" key="2">
    <source>
        <dbReference type="EMBL" id="RIA93678.1"/>
    </source>
</evidence>
<feature type="transmembrane region" description="Helical" evidence="1">
    <location>
        <begin position="156"/>
        <end position="177"/>
    </location>
</feature>
<feature type="transmembrane region" description="Helical" evidence="1">
    <location>
        <begin position="273"/>
        <end position="292"/>
    </location>
</feature>
<evidence type="ECO:0000256" key="1">
    <source>
        <dbReference type="SAM" id="Phobius"/>
    </source>
</evidence>
<feature type="transmembrane region" description="Helical" evidence="1">
    <location>
        <begin position="85"/>
        <end position="103"/>
    </location>
</feature>
<protein>
    <submittedName>
        <fullName evidence="2">Uncharacterized protein</fullName>
    </submittedName>
</protein>
<proteinExistence type="predicted"/>
<organism evidence="2 3">
    <name type="scientific">Glomus cerebriforme</name>
    <dbReference type="NCBI Taxonomy" id="658196"/>
    <lineage>
        <taxon>Eukaryota</taxon>
        <taxon>Fungi</taxon>
        <taxon>Fungi incertae sedis</taxon>
        <taxon>Mucoromycota</taxon>
        <taxon>Glomeromycotina</taxon>
        <taxon>Glomeromycetes</taxon>
        <taxon>Glomerales</taxon>
        <taxon>Glomeraceae</taxon>
        <taxon>Glomus</taxon>
    </lineage>
</organism>
<sequence>MAYINLKHAVSKKWQRVTESRYTKAFVITSIIQTIILIFLQIRILNRNSFLYVNVITPSVKNKEDDSCTLIITVSRFMMIITENVMFILFNLYQFYFCLNAIFHQNTMQIFAIVIINIVYVVLGIVQMIDINLYGNKIDSICPGLHLDNNFVLYELPHILVLVTLAILMTTLSWKLYQQFGWNIYKKIGADIEMQRRFKAILIFKMLLKIDLLFVILYNVLILPPLLYIMINSNELNRDQIILVFGSLASLILVIFFQALAYKSMEKEWKSGIFVFVIFWIFVVSDFAYLALKLGVASFIQYGLYSWILLMCNFTICAVLTFVYAIIIMLNFDKGLREYLDKNLPKKQVNGSSNILSDEDNVIIDDVLDIEKGGSSNSNVKKFIIDE</sequence>
<dbReference type="PANTHER" id="PTHR34391">
    <property type="entry name" value="UPF0658 GOLGI APPARATUS MEMBRANE PROTEIN C1952.10C-RELATED"/>
    <property type="match status" value="1"/>
</dbReference>
<keyword evidence="1" id="KW-0812">Transmembrane</keyword>
<dbReference type="AlphaFoldDB" id="A0A397T5Y7"/>
<feature type="transmembrane region" description="Helical" evidence="1">
    <location>
        <begin position="304"/>
        <end position="332"/>
    </location>
</feature>
<dbReference type="PANTHER" id="PTHR34391:SF2">
    <property type="entry name" value="TRP C-TERMINAL DOMAIN-CONTAINING PROTEIN"/>
    <property type="match status" value="1"/>
</dbReference>
<feature type="transmembrane region" description="Helical" evidence="1">
    <location>
        <begin position="241"/>
        <end position="261"/>
    </location>
</feature>
<accession>A0A397T5Y7</accession>
<feature type="transmembrane region" description="Helical" evidence="1">
    <location>
        <begin position="110"/>
        <end position="129"/>
    </location>
</feature>
<evidence type="ECO:0000313" key="3">
    <source>
        <dbReference type="Proteomes" id="UP000265703"/>
    </source>
</evidence>
<keyword evidence="3" id="KW-1185">Reference proteome</keyword>
<keyword evidence="1" id="KW-1133">Transmembrane helix</keyword>
<dbReference type="Proteomes" id="UP000265703">
    <property type="component" value="Unassembled WGS sequence"/>
</dbReference>
<dbReference type="GO" id="GO:0005794">
    <property type="term" value="C:Golgi apparatus"/>
    <property type="evidence" value="ECO:0007669"/>
    <property type="project" value="TreeGrafter"/>
</dbReference>
<feature type="transmembrane region" description="Helical" evidence="1">
    <location>
        <begin position="21"/>
        <end position="42"/>
    </location>
</feature>